<sequence length="135" mass="15289">MAKYSLYVVTLLFTFISISMAAKLQTLEEEEKFIKSLEQQAKFFIPPGTIFPNVAECWRSILKVEGCATDLFTSFFTFQFRLSRGCCEAVKEIGEKCFLNIFSNFPFNPQFPPLLEAFCSTIKAPKRSSSPPLAS</sequence>
<organism evidence="4 5">
    <name type="scientific">Ananas comosus</name>
    <name type="common">Pineapple</name>
    <name type="synonym">Ananas ananas</name>
    <dbReference type="NCBI Taxonomy" id="4615"/>
    <lineage>
        <taxon>Eukaryota</taxon>
        <taxon>Viridiplantae</taxon>
        <taxon>Streptophyta</taxon>
        <taxon>Embryophyta</taxon>
        <taxon>Tracheophyta</taxon>
        <taxon>Spermatophyta</taxon>
        <taxon>Magnoliopsida</taxon>
        <taxon>Liliopsida</taxon>
        <taxon>Poales</taxon>
        <taxon>Bromeliaceae</taxon>
        <taxon>Bromelioideae</taxon>
        <taxon>Ananas</taxon>
    </lineage>
</organism>
<dbReference type="Proteomes" id="UP000515123">
    <property type="component" value="Linkage group 24"/>
</dbReference>
<dbReference type="Pfam" id="PF05617">
    <property type="entry name" value="Prolamin_like"/>
    <property type="match status" value="1"/>
</dbReference>
<keyword evidence="1 2" id="KW-0732">Signal</keyword>
<reference evidence="5" key="2">
    <citation type="submission" date="2025-08" db="UniProtKB">
        <authorList>
            <consortium name="RefSeq"/>
        </authorList>
    </citation>
    <scope>IDENTIFICATION</scope>
    <source>
        <tissue evidence="5">Leaf</tissue>
    </source>
</reference>
<dbReference type="GO" id="GO:2000008">
    <property type="term" value="P:regulation of protein localization to cell surface"/>
    <property type="evidence" value="ECO:0007669"/>
    <property type="project" value="TreeGrafter"/>
</dbReference>
<dbReference type="GO" id="GO:0080155">
    <property type="term" value="P:regulation of double fertilization forming a zygote and endosperm"/>
    <property type="evidence" value="ECO:0007669"/>
    <property type="project" value="TreeGrafter"/>
</dbReference>
<name>A0A6P5HK28_ANACO</name>
<dbReference type="GO" id="GO:0005576">
    <property type="term" value="C:extracellular region"/>
    <property type="evidence" value="ECO:0007669"/>
    <property type="project" value="TreeGrafter"/>
</dbReference>
<dbReference type="RefSeq" id="XP_020114490.1">
    <property type="nucleotide sequence ID" value="XM_020258901.1"/>
</dbReference>
<evidence type="ECO:0000256" key="2">
    <source>
        <dbReference type="SAM" id="SignalP"/>
    </source>
</evidence>
<feature type="domain" description="Prolamin-like" evidence="3">
    <location>
        <begin position="56"/>
        <end position="120"/>
    </location>
</feature>
<dbReference type="GO" id="GO:0031982">
    <property type="term" value="C:vesicle"/>
    <property type="evidence" value="ECO:0007669"/>
    <property type="project" value="TreeGrafter"/>
</dbReference>
<gene>
    <name evidence="5" type="primary">LOC109728490</name>
</gene>
<dbReference type="GO" id="GO:0009567">
    <property type="term" value="P:double fertilization forming a zygote and endosperm"/>
    <property type="evidence" value="ECO:0007669"/>
    <property type="project" value="TreeGrafter"/>
</dbReference>
<keyword evidence="4" id="KW-1185">Reference proteome</keyword>
<reference evidence="4" key="1">
    <citation type="journal article" date="2015" name="Nat. Genet.">
        <title>The pineapple genome and the evolution of CAM photosynthesis.</title>
        <authorList>
            <person name="Ming R."/>
            <person name="VanBuren R."/>
            <person name="Wai C.M."/>
            <person name="Tang H."/>
            <person name="Schatz M.C."/>
            <person name="Bowers J.E."/>
            <person name="Lyons E."/>
            <person name="Wang M.L."/>
            <person name="Chen J."/>
            <person name="Biggers E."/>
            <person name="Zhang J."/>
            <person name="Huang L."/>
            <person name="Zhang L."/>
            <person name="Miao W."/>
            <person name="Zhang J."/>
            <person name="Ye Z."/>
            <person name="Miao C."/>
            <person name="Lin Z."/>
            <person name="Wang H."/>
            <person name="Zhou H."/>
            <person name="Yim W.C."/>
            <person name="Priest H.D."/>
            <person name="Zheng C."/>
            <person name="Woodhouse M."/>
            <person name="Edger P.P."/>
            <person name="Guyot R."/>
            <person name="Guo H.B."/>
            <person name="Guo H."/>
            <person name="Zheng G."/>
            <person name="Singh R."/>
            <person name="Sharma A."/>
            <person name="Min X."/>
            <person name="Zheng Y."/>
            <person name="Lee H."/>
            <person name="Gurtowski J."/>
            <person name="Sedlazeck F.J."/>
            <person name="Harkess A."/>
            <person name="McKain M.R."/>
            <person name="Liao Z."/>
            <person name="Fang J."/>
            <person name="Liu J."/>
            <person name="Zhang X."/>
            <person name="Zhang Q."/>
            <person name="Hu W."/>
            <person name="Qin Y."/>
            <person name="Wang K."/>
            <person name="Chen L.Y."/>
            <person name="Shirley N."/>
            <person name="Lin Y.R."/>
            <person name="Liu L.Y."/>
            <person name="Hernandez A.G."/>
            <person name="Wright C.L."/>
            <person name="Bulone V."/>
            <person name="Tuskan G.A."/>
            <person name="Heath K."/>
            <person name="Zee F."/>
            <person name="Moore P.H."/>
            <person name="Sunkar R."/>
            <person name="Leebens-Mack J.H."/>
            <person name="Mockler T."/>
            <person name="Bennetzen J.L."/>
            <person name="Freeling M."/>
            <person name="Sankoff D."/>
            <person name="Paterson A.H."/>
            <person name="Zhu X."/>
            <person name="Yang X."/>
            <person name="Smith J.A."/>
            <person name="Cushman J.C."/>
            <person name="Paull R.E."/>
            <person name="Yu Q."/>
        </authorList>
    </citation>
    <scope>NUCLEOTIDE SEQUENCE [LARGE SCALE GENOMIC DNA]</scope>
    <source>
        <strain evidence="4">cv. F153</strain>
    </source>
</reference>
<dbReference type="PANTHER" id="PTHR31181:SF67">
    <property type="entry name" value="PROLAMIN-LIKE PROTEIN (DUF1278)"/>
    <property type="match status" value="1"/>
</dbReference>
<feature type="signal peptide" evidence="2">
    <location>
        <begin position="1"/>
        <end position="21"/>
    </location>
</feature>
<accession>A0A6P5HK28</accession>
<evidence type="ECO:0000313" key="5">
    <source>
        <dbReference type="RefSeq" id="XP_020114490.1"/>
    </source>
</evidence>
<evidence type="ECO:0000256" key="1">
    <source>
        <dbReference type="ARBA" id="ARBA00022729"/>
    </source>
</evidence>
<proteinExistence type="predicted"/>
<dbReference type="PANTHER" id="PTHR31181">
    <property type="entry name" value="EGG CELL-SECRETED PROTEIN 1.4"/>
    <property type="match status" value="1"/>
</dbReference>
<evidence type="ECO:0000313" key="4">
    <source>
        <dbReference type="Proteomes" id="UP000515123"/>
    </source>
</evidence>
<dbReference type="AlphaFoldDB" id="A0A6P5HK28"/>
<dbReference type="GeneID" id="109728490"/>
<feature type="chain" id="PRO_5027655725" evidence="2">
    <location>
        <begin position="22"/>
        <end position="135"/>
    </location>
</feature>
<dbReference type="OrthoDB" id="1862203at2759"/>
<evidence type="ECO:0000259" key="3">
    <source>
        <dbReference type="Pfam" id="PF05617"/>
    </source>
</evidence>
<protein>
    <submittedName>
        <fullName evidence="5">Egg cell-secreted protein 1.4-like</fullName>
    </submittedName>
</protein>
<dbReference type="InterPro" id="IPR008502">
    <property type="entry name" value="Prolamin-like"/>
</dbReference>